<dbReference type="PATRIC" id="fig|1122219.3.peg.2780"/>
<dbReference type="OrthoDB" id="9811244at2"/>
<comment type="caution">
    <text evidence="2">The sequence shown here is derived from an EMBL/GenBank/DDBJ whole genome shotgun (WGS) entry which is preliminary data.</text>
</comment>
<dbReference type="CDD" id="cd10158">
    <property type="entry name" value="CsoR-like_DUF156_1"/>
    <property type="match status" value="1"/>
</dbReference>
<dbReference type="RefSeq" id="WP_048513485.1">
    <property type="nucleotide sequence ID" value="NZ_FUXD01000005.1"/>
</dbReference>
<gene>
    <name evidence="2" type="ORF">AB840_03430</name>
</gene>
<dbReference type="Pfam" id="PF13649">
    <property type="entry name" value="Methyltransf_25"/>
    <property type="match status" value="1"/>
</dbReference>
<proteinExistence type="predicted"/>
<accession>A0A0J6WZL3</accession>
<dbReference type="GO" id="GO:0032259">
    <property type="term" value="P:methylation"/>
    <property type="evidence" value="ECO:0007669"/>
    <property type="project" value="UniProtKB-KW"/>
</dbReference>
<dbReference type="InterPro" id="IPR041698">
    <property type="entry name" value="Methyltransf_25"/>
</dbReference>
<evidence type="ECO:0000313" key="2">
    <source>
        <dbReference type="EMBL" id="KMO87327.1"/>
    </source>
</evidence>
<evidence type="ECO:0000313" key="3">
    <source>
        <dbReference type="Proteomes" id="UP000036503"/>
    </source>
</evidence>
<dbReference type="InterPro" id="IPR038390">
    <property type="entry name" value="Metal_Tscrpt_repr_sf"/>
</dbReference>
<feature type="domain" description="Methyltransferase" evidence="1">
    <location>
        <begin position="41"/>
        <end position="136"/>
    </location>
</feature>
<keyword evidence="3" id="KW-1185">Reference proteome</keyword>
<dbReference type="InParanoid" id="A0A0J6WZL3"/>
<dbReference type="Proteomes" id="UP000036503">
    <property type="component" value="Unassembled WGS sequence"/>
</dbReference>
<dbReference type="GO" id="GO:0003677">
    <property type="term" value="F:DNA binding"/>
    <property type="evidence" value="ECO:0007669"/>
    <property type="project" value="InterPro"/>
</dbReference>
<evidence type="ECO:0000259" key="1">
    <source>
        <dbReference type="Pfam" id="PF13649"/>
    </source>
</evidence>
<dbReference type="InterPro" id="IPR003735">
    <property type="entry name" value="Metal_Tscrpt_repr"/>
</dbReference>
<protein>
    <submittedName>
        <fullName evidence="2">Methyltransferase type 12</fullName>
    </submittedName>
</protein>
<dbReference type="STRING" id="39029.BSR42_01520"/>
<name>A0A0J6WZL3_9FIRM</name>
<keyword evidence="2" id="KW-0489">Methyltransferase</keyword>
<dbReference type="CDD" id="cd02440">
    <property type="entry name" value="AdoMet_MTases"/>
    <property type="match status" value="1"/>
</dbReference>
<dbReference type="Gene3D" id="1.20.58.1000">
    <property type="entry name" value="Metal-sensitive repressor, helix protomer"/>
    <property type="match status" value="1"/>
</dbReference>
<sequence length="315" mass="35853">MDKEHVFFENYADTWDRDRKENREILAYMMRLSELPPGAHVLDAGCGTGTLIPYLHEAVGEQGMVEAFDYSRQMLDKAREKFSHLREVVFTEGNILKYDFPDQCYDAVICLNVYPHMAGRARDFIRKMYGTLKRQGSLIIMHDMPRQCVNRLRGDSAEEPPCLLPPVDILESQLIGCGFSVAIAMDTAQFYFIKVIKDQELPYAQYVDEDTELPAVSQIHTGGHVPHRHNHTQTKMVMNRLARISGHLEAIKRMVDEGRDCSEVLMQLAAVDSAIVSVSKVVLKDHIDHCIVDAVRENNVEAIENLKKSISTFIK</sequence>
<dbReference type="GO" id="GO:0008168">
    <property type="term" value="F:methyltransferase activity"/>
    <property type="evidence" value="ECO:0007669"/>
    <property type="project" value="UniProtKB-KW"/>
</dbReference>
<dbReference type="Pfam" id="PF02583">
    <property type="entry name" value="Trns_repr_metal"/>
    <property type="match status" value="1"/>
</dbReference>
<dbReference type="EMBL" id="LEKT01000007">
    <property type="protein sequence ID" value="KMO87327.1"/>
    <property type="molecule type" value="Genomic_DNA"/>
</dbReference>
<dbReference type="Gene3D" id="3.40.50.150">
    <property type="entry name" value="Vaccinia Virus protein VP39"/>
    <property type="match status" value="1"/>
</dbReference>
<dbReference type="InterPro" id="IPR029063">
    <property type="entry name" value="SAM-dependent_MTases_sf"/>
</dbReference>
<dbReference type="GO" id="GO:0045892">
    <property type="term" value="P:negative regulation of DNA-templated transcription"/>
    <property type="evidence" value="ECO:0007669"/>
    <property type="project" value="UniProtKB-ARBA"/>
</dbReference>
<dbReference type="SUPFAM" id="SSF53335">
    <property type="entry name" value="S-adenosyl-L-methionine-dependent methyltransferases"/>
    <property type="match status" value="1"/>
</dbReference>
<organism evidence="2 3">
    <name type="scientific">Megasphaera cerevisiae DSM 20462</name>
    <dbReference type="NCBI Taxonomy" id="1122219"/>
    <lineage>
        <taxon>Bacteria</taxon>
        <taxon>Bacillati</taxon>
        <taxon>Bacillota</taxon>
        <taxon>Negativicutes</taxon>
        <taxon>Veillonellales</taxon>
        <taxon>Veillonellaceae</taxon>
        <taxon>Megasphaera</taxon>
    </lineage>
</organism>
<dbReference type="AlphaFoldDB" id="A0A0J6WZL3"/>
<dbReference type="PANTHER" id="PTHR33677">
    <property type="entry name" value="TRANSCRIPTIONAL REPRESSOR FRMR-RELATED"/>
    <property type="match status" value="1"/>
</dbReference>
<dbReference type="PANTHER" id="PTHR33677:SF3">
    <property type="entry name" value="COPPER-SENSING TRANSCRIPTIONAL REPRESSOR RICR"/>
    <property type="match status" value="1"/>
</dbReference>
<keyword evidence="2" id="KW-0808">Transferase</keyword>
<dbReference type="GO" id="GO:0046872">
    <property type="term" value="F:metal ion binding"/>
    <property type="evidence" value="ECO:0007669"/>
    <property type="project" value="InterPro"/>
</dbReference>
<reference evidence="2 3" key="1">
    <citation type="submission" date="2015-06" db="EMBL/GenBank/DDBJ databases">
        <title>Draft genome sequence of beer spoilage bacterium Megasphaera cerevisiae type strain 20462.</title>
        <authorList>
            <person name="Kutumbaka K."/>
            <person name="Pasmowitz J."/>
            <person name="Mategko J."/>
            <person name="Reyes D."/>
            <person name="Friedrich A."/>
            <person name="Han S."/>
            <person name="Martens-Habbena W."/>
            <person name="Neal-McKinney J."/>
            <person name="Janagama H.K."/>
            <person name="Nadala C."/>
            <person name="Samadpour M."/>
        </authorList>
    </citation>
    <scope>NUCLEOTIDE SEQUENCE [LARGE SCALE GENOMIC DNA]</scope>
    <source>
        <strain evidence="2 3">DSM 20462</strain>
    </source>
</reference>